<evidence type="ECO:0000256" key="5">
    <source>
        <dbReference type="ARBA" id="ARBA00022915"/>
    </source>
</evidence>
<dbReference type="CDD" id="cd02274">
    <property type="entry name" value="DHDPR_N"/>
    <property type="match status" value="1"/>
</dbReference>
<dbReference type="Pfam" id="PF05173">
    <property type="entry name" value="DapB_C"/>
    <property type="match status" value="1"/>
</dbReference>
<evidence type="ECO:0000256" key="11">
    <source>
        <dbReference type="ARBA" id="ARBA00049080"/>
    </source>
</evidence>
<dbReference type="PANTHER" id="PTHR20836">
    <property type="entry name" value="DIHYDRODIPICOLINATE REDUCTASE"/>
    <property type="match status" value="1"/>
</dbReference>
<feature type="binding site" evidence="13">
    <location>
        <begin position="23"/>
        <end position="28"/>
    </location>
    <ligand>
        <name>NAD(+)</name>
        <dbReference type="ChEBI" id="CHEBI:57540"/>
    </ligand>
</feature>
<comment type="caution">
    <text evidence="13">Was originally thought to be a dihydrodipicolinate reductase (DHDPR), catalyzing the conversion of dihydrodipicolinate to tetrahydrodipicolinate. However, it was shown in E.coli that the substrate of the enzymatic reaction is not dihydrodipicolinate (DHDP) but in fact (2S,4S)-4-hydroxy-2,3,4,5-tetrahydrodipicolinic acid (HTPA), the product released by the DapA-catalyzed reaction.</text>
</comment>
<comment type="caution">
    <text evidence="13">Lacks conserved residue(s) required for the propagation of feature annotation.</text>
</comment>
<evidence type="ECO:0000256" key="12">
    <source>
        <dbReference type="ARBA" id="ARBA00049396"/>
    </source>
</evidence>
<dbReference type="AlphaFoldDB" id="A0A133Y311"/>
<feature type="domain" description="Dihydrodipicolinate reductase N-terminal" evidence="14">
    <location>
        <begin position="17"/>
        <end position="139"/>
    </location>
</feature>
<keyword evidence="4 13" id="KW-0521">NADP</keyword>
<dbReference type="InterPro" id="IPR000846">
    <property type="entry name" value="DapB_N"/>
</dbReference>
<dbReference type="PIRSF" id="PIRSF000161">
    <property type="entry name" value="DHPR"/>
    <property type="match status" value="1"/>
</dbReference>
<keyword evidence="7 13" id="KW-0520">NAD</keyword>
<dbReference type="GO" id="GO:0016726">
    <property type="term" value="F:oxidoreductase activity, acting on CH or CH2 groups, NAD or NADP as acceptor"/>
    <property type="evidence" value="ECO:0007669"/>
    <property type="project" value="UniProtKB-UniRule"/>
</dbReference>
<dbReference type="GO" id="GO:0009089">
    <property type="term" value="P:lysine biosynthetic process via diaminopimelate"/>
    <property type="evidence" value="ECO:0007669"/>
    <property type="project" value="UniProtKB-UniRule"/>
</dbReference>
<comment type="subcellular location">
    <subcellularLocation>
        <location evidence="13">Cytoplasm</location>
    </subcellularLocation>
</comment>
<dbReference type="FunFam" id="3.30.360.10:FF:000009">
    <property type="entry name" value="4-hydroxy-tetrahydrodipicolinate reductase"/>
    <property type="match status" value="1"/>
</dbReference>
<dbReference type="Gene3D" id="3.30.360.10">
    <property type="entry name" value="Dihydrodipicolinate Reductase, domain 2"/>
    <property type="match status" value="1"/>
</dbReference>
<dbReference type="Proteomes" id="UP000070422">
    <property type="component" value="Unassembled WGS sequence"/>
</dbReference>
<dbReference type="InterPro" id="IPR022663">
    <property type="entry name" value="DapB_C"/>
</dbReference>
<evidence type="ECO:0000256" key="1">
    <source>
        <dbReference type="ARBA" id="ARBA00006642"/>
    </source>
</evidence>
<gene>
    <name evidence="13" type="primary">dapB</name>
    <name evidence="16" type="ORF">HMPREF3187_00517</name>
</gene>
<dbReference type="PANTHER" id="PTHR20836:SF0">
    <property type="entry name" value="4-HYDROXY-TETRAHYDRODIPICOLINATE REDUCTASE 1, CHLOROPLASTIC-RELATED"/>
    <property type="match status" value="1"/>
</dbReference>
<evidence type="ECO:0000259" key="14">
    <source>
        <dbReference type="Pfam" id="PF01113"/>
    </source>
</evidence>
<evidence type="ECO:0000313" key="17">
    <source>
        <dbReference type="Proteomes" id="UP000070422"/>
    </source>
</evidence>
<dbReference type="GO" id="GO:0005829">
    <property type="term" value="C:cytosol"/>
    <property type="evidence" value="ECO:0007669"/>
    <property type="project" value="TreeGrafter"/>
</dbReference>
<evidence type="ECO:0000259" key="15">
    <source>
        <dbReference type="Pfam" id="PF05173"/>
    </source>
</evidence>
<keyword evidence="6 13" id="KW-0560">Oxidoreductase</keyword>
<keyword evidence="5 13" id="KW-0220">Diaminopimelate biosynthesis</keyword>
<comment type="similarity">
    <text evidence="1 13">Belongs to the DapB family.</text>
</comment>
<dbReference type="Gene3D" id="3.40.50.720">
    <property type="entry name" value="NAD(P)-binding Rossmann-like Domain"/>
    <property type="match status" value="1"/>
</dbReference>
<dbReference type="GO" id="GO:0008839">
    <property type="term" value="F:4-hydroxy-tetrahydrodipicolinate reductase"/>
    <property type="evidence" value="ECO:0007669"/>
    <property type="project" value="UniProtKB-UniRule"/>
</dbReference>
<dbReference type="HAMAP" id="MF_00102">
    <property type="entry name" value="DapB"/>
    <property type="match status" value="1"/>
</dbReference>
<comment type="subunit">
    <text evidence="13">Homotetramer.</text>
</comment>
<evidence type="ECO:0000256" key="3">
    <source>
        <dbReference type="ARBA" id="ARBA00022605"/>
    </source>
</evidence>
<feature type="binding site" evidence="13">
    <location>
        <begin position="136"/>
        <end position="139"/>
    </location>
    <ligand>
        <name>NAD(+)</name>
        <dbReference type="ChEBI" id="CHEBI:57540"/>
    </ligand>
</feature>
<dbReference type="SUPFAM" id="SSF51735">
    <property type="entry name" value="NAD(P)-binding Rossmann-fold domains"/>
    <property type="match status" value="1"/>
</dbReference>
<keyword evidence="8 13" id="KW-0457">Lysine biosynthesis</keyword>
<dbReference type="GO" id="GO:0050661">
    <property type="term" value="F:NADP binding"/>
    <property type="evidence" value="ECO:0007669"/>
    <property type="project" value="UniProtKB-UniRule"/>
</dbReference>
<accession>A0A133Y311</accession>
<keyword evidence="2 13" id="KW-0963">Cytoplasm</keyword>
<evidence type="ECO:0000313" key="16">
    <source>
        <dbReference type="EMBL" id="KXB37555.1"/>
    </source>
</evidence>
<evidence type="ECO:0000256" key="6">
    <source>
        <dbReference type="ARBA" id="ARBA00023002"/>
    </source>
</evidence>
<dbReference type="EMBL" id="LSCQ01000025">
    <property type="protein sequence ID" value="KXB37555.1"/>
    <property type="molecule type" value="Genomic_DNA"/>
</dbReference>
<dbReference type="InterPro" id="IPR023940">
    <property type="entry name" value="DHDPR_bac"/>
</dbReference>
<sequence>MMVKNKRITNKERKRTMKIMVTGFLGKMGRTTVDMVLAHEGFDLVTLVNSRLVRHAEEVKAFEGVAPVFQTIEEALKEVEVDVAIDFTQPSVAYAHTKCYIEHNVHPVIGTTGFKLEEIEKLKALANAKELGGIIAPNFAIGAALMQNFAAQAAKYLPHVEIIEMHSDSKKDSPSETALKTAEGIAAHRGEAKKRVGQPIERISGTRGGEYLGIPIHSLRLPGYISSQMVQFGGLGEVLTIRQETYDRQSYMPGVKMACDYVMKSKELIYGLDQIL</sequence>
<feature type="binding site" evidence="13">
    <location>
        <begin position="110"/>
        <end position="112"/>
    </location>
    <ligand>
        <name>NAD(+)</name>
        <dbReference type="ChEBI" id="CHEBI:57540"/>
    </ligand>
</feature>
<evidence type="ECO:0000256" key="8">
    <source>
        <dbReference type="ARBA" id="ARBA00023154"/>
    </source>
</evidence>
<dbReference type="PATRIC" id="fig|87541.4.peg.519"/>
<reference evidence="16 17" key="1">
    <citation type="submission" date="2016-01" db="EMBL/GenBank/DDBJ databases">
        <authorList>
            <person name="Oliw E.H."/>
        </authorList>
    </citation>
    <scope>NUCLEOTIDE SEQUENCE [LARGE SCALE GENOMIC DNA]</scope>
    <source>
        <strain evidence="16 17">KA00635</strain>
    </source>
</reference>
<dbReference type="SUPFAM" id="SSF55347">
    <property type="entry name" value="Glyceraldehyde-3-phosphate dehydrogenase-like, C-terminal domain"/>
    <property type="match status" value="1"/>
</dbReference>
<evidence type="ECO:0000256" key="9">
    <source>
        <dbReference type="ARBA" id="ARBA00037922"/>
    </source>
</evidence>
<dbReference type="InterPro" id="IPR036291">
    <property type="entry name" value="NAD(P)-bd_dom_sf"/>
</dbReference>
<protein>
    <recommendedName>
        <fullName evidence="10 13">4-hydroxy-tetrahydrodipicolinate reductase</fullName>
        <shortName evidence="13">HTPA reductase</shortName>
        <ecNumber evidence="10 13">1.17.1.8</ecNumber>
    </recommendedName>
</protein>
<evidence type="ECO:0000256" key="10">
    <source>
        <dbReference type="ARBA" id="ARBA00038983"/>
    </source>
</evidence>
<evidence type="ECO:0000256" key="7">
    <source>
        <dbReference type="ARBA" id="ARBA00023027"/>
    </source>
</evidence>
<comment type="pathway">
    <text evidence="9 13">Amino-acid biosynthesis; L-lysine biosynthesis via DAP pathway; (S)-tetrahydrodipicolinate from L-aspartate: step 4/4.</text>
</comment>
<keyword evidence="3 13" id="KW-0028">Amino-acid biosynthesis</keyword>
<organism evidence="16 17">
    <name type="scientific">Aerococcus christensenii</name>
    <dbReference type="NCBI Taxonomy" id="87541"/>
    <lineage>
        <taxon>Bacteria</taxon>
        <taxon>Bacillati</taxon>
        <taxon>Bacillota</taxon>
        <taxon>Bacilli</taxon>
        <taxon>Lactobacillales</taxon>
        <taxon>Aerococcaceae</taxon>
        <taxon>Aerococcus</taxon>
    </lineage>
</organism>
<dbReference type="NCBIfam" id="TIGR00036">
    <property type="entry name" value="dapB"/>
    <property type="match status" value="1"/>
</dbReference>
<evidence type="ECO:0000256" key="2">
    <source>
        <dbReference type="ARBA" id="ARBA00022490"/>
    </source>
</evidence>
<dbReference type="GO" id="GO:0019877">
    <property type="term" value="P:diaminopimelate biosynthetic process"/>
    <property type="evidence" value="ECO:0007669"/>
    <property type="project" value="UniProtKB-UniRule"/>
</dbReference>
<name>A0A133Y311_9LACT</name>
<comment type="caution">
    <text evidence="16">The sequence shown here is derived from an EMBL/GenBank/DDBJ whole genome shotgun (WGS) entry which is preliminary data.</text>
</comment>
<feature type="active site" description="Proton donor" evidence="13">
    <location>
        <position position="170"/>
    </location>
</feature>
<evidence type="ECO:0000256" key="4">
    <source>
        <dbReference type="ARBA" id="ARBA00022857"/>
    </source>
</evidence>
<feature type="active site" description="Proton donor/acceptor" evidence="13">
    <location>
        <position position="166"/>
    </location>
</feature>
<comment type="function">
    <text evidence="13">Catalyzes the conversion of 4-hydroxy-tetrahydrodipicolinate (HTPA) to tetrahydrodipicolinate.</text>
</comment>
<comment type="catalytic activity">
    <reaction evidence="11 13">
        <text>(S)-2,3,4,5-tetrahydrodipicolinate + NADP(+) + H2O = (2S,4S)-4-hydroxy-2,3,4,5-tetrahydrodipicolinate + NADPH + H(+)</text>
        <dbReference type="Rhea" id="RHEA:35331"/>
        <dbReference type="ChEBI" id="CHEBI:15377"/>
        <dbReference type="ChEBI" id="CHEBI:15378"/>
        <dbReference type="ChEBI" id="CHEBI:16845"/>
        <dbReference type="ChEBI" id="CHEBI:57783"/>
        <dbReference type="ChEBI" id="CHEBI:58349"/>
        <dbReference type="ChEBI" id="CHEBI:67139"/>
        <dbReference type="EC" id="1.17.1.8"/>
    </reaction>
</comment>
<dbReference type="Pfam" id="PF01113">
    <property type="entry name" value="DapB_N"/>
    <property type="match status" value="1"/>
</dbReference>
<dbReference type="EC" id="1.17.1.8" evidence="10 13"/>
<comment type="catalytic activity">
    <reaction evidence="12 13">
        <text>(S)-2,3,4,5-tetrahydrodipicolinate + NAD(+) + H2O = (2S,4S)-4-hydroxy-2,3,4,5-tetrahydrodipicolinate + NADH + H(+)</text>
        <dbReference type="Rhea" id="RHEA:35323"/>
        <dbReference type="ChEBI" id="CHEBI:15377"/>
        <dbReference type="ChEBI" id="CHEBI:15378"/>
        <dbReference type="ChEBI" id="CHEBI:16845"/>
        <dbReference type="ChEBI" id="CHEBI:57540"/>
        <dbReference type="ChEBI" id="CHEBI:57945"/>
        <dbReference type="ChEBI" id="CHEBI:67139"/>
        <dbReference type="EC" id="1.17.1.8"/>
    </reaction>
</comment>
<evidence type="ECO:0000256" key="13">
    <source>
        <dbReference type="HAMAP-Rule" id="MF_00102"/>
    </source>
</evidence>
<feature type="domain" description="Dihydrodipicolinate reductase C-terminal" evidence="15">
    <location>
        <begin position="142"/>
        <end position="276"/>
    </location>
</feature>
<dbReference type="UniPathway" id="UPA00034">
    <property type="reaction ID" value="UER00018"/>
</dbReference>
<proteinExistence type="inferred from homology"/>
<dbReference type="GO" id="GO:0051287">
    <property type="term" value="F:NAD binding"/>
    <property type="evidence" value="ECO:0007669"/>
    <property type="project" value="UniProtKB-UniRule"/>
</dbReference>
<dbReference type="STRING" id="87541.AWM71_01295"/>